<dbReference type="AlphaFoldDB" id="A0A4Q7V959"/>
<organism evidence="1 2">
    <name type="scientific">Ancylomarina subtilis</name>
    <dbReference type="NCBI Taxonomy" id="1639035"/>
    <lineage>
        <taxon>Bacteria</taxon>
        <taxon>Pseudomonadati</taxon>
        <taxon>Bacteroidota</taxon>
        <taxon>Bacteroidia</taxon>
        <taxon>Marinilabiliales</taxon>
        <taxon>Marinifilaceae</taxon>
        <taxon>Ancylomarina</taxon>
    </lineage>
</organism>
<proteinExistence type="predicted"/>
<evidence type="ECO:0000313" key="1">
    <source>
        <dbReference type="EMBL" id="RZT92404.1"/>
    </source>
</evidence>
<comment type="caution">
    <text evidence="1">The sequence shown here is derived from an EMBL/GenBank/DDBJ whole genome shotgun (WGS) entry which is preliminary data.</text>
</comment>
<keyword evidence="2" id="KW-1185">Reference proteome</keyword>
<reference evidence="1 2" key="1">
    <citation type="submission" date="2019-02" db="EMBL/GenBank/DDBJ databases">
        <title>Genomic Encyclopedia of Type Strains, Phase IV (KMG-IV): sequencing the most valuable type-strain genomes for metagenomic binning, comparative biology and taxonomic classification.</title>
        <authorList>
            <person name="Goeker M."/>
        </authorList>
    </citation>
    <scope>NUCLEOTIDE SEQUENCE [LARGE SCALE GENOMIC DNA]</scope>
    <source>
        <strain evidence="1 2">DSM 28825</strain>
    </source>
</reference>
<evidence type="ECO:0000313" key="2">
    <source>
        <dbReference type="Proteomes" id="UP000293562"/>
    </source>
</evidence>
<sequence length="33" mass="3956">MNVDYKYTKEHKVNIIPESENKRPSQAKTIMYV</sequence>
<accession>A0A4Q7V959</accession>
<dbReference type="Proteomes" id="UP000293562">
    <property type="component" value="Unassembled WGS sequence"/>
</dbReference>
<gene>
    <name evidence="1" type="ORF">EV201_2880</name>
</gene>
<name>A0A4Q7V959_9BACT</name>
<dbReference type="EMBL" id="SHKN01000003">
    <property type="protein sequence ID" value="RZT92404.1"/>
    <property type="molecule type" value="Genomic_DNA"/>
</dbReference>
<protein>
    <submittedName>
        <fullName evidence="1">Uncharacterized protein</fullName>
    </submittedName>
</protein>